<sequence length="102" mass="10889">MKPINTTAQTPRQAAAASALASLLTHYGMQLPPVIAWHIDATGEVRGRLAVPPEGPVAAIRRVHRVLGGSVTSYEHDDGCRHLKATIPHLGQTITLWTPTAP</sequence>
<dbReference type="EMBL" id="AP018367">
    <property type="protein sequence ID" value="BBG20770.1"/>
    <property type="molecule type" value="Genomic_DNA"/>
</dbReference>
<accession>A0A7U3LGB6</accession>
<dbReference type="RefSeq" id="WP_202239999.1">
    <property type="nucleotide sequence ID" value="NZ_AP018367.1"/>
</dbReference>
<gene>
    <name evidence="1" type="ORF">RVR_P228</name>
</gene>
<dbReference type="Proteomes" id="UP000595703">
    <property type="component" value="Plasmid pRVR2"/>
</dbReference>
<dbReference type="KEGG" id="arev:RVR_P228"/>
<name>A0A7U3LGB6_9ACTN</name>
<geneLocation type="plasmid" evidence="1 2">
    <name>pRVR2</name>
</geneLocation>
<proteinExistence type="predicted"/>
<evidence type="ECO:0000313" key="2">
    <source>
        <dbReference type="Proteomes" id="UP000595703"/>
    </source>
</evidence>
<organism evidence="1 2">
    <name type="scientific">Actinacidiphila reveromycinica</name>
    <dbReference type="NCBI Taxonomy" id="659352"/>
    <lineage>
        <taxon>Bacteria</taxon>
        <taxon>Bacillati</taxon>
        <taxon>Actinomycetota</taxon>
        <taxon>Actinomycetes</taxon>
        <taxon>Kitasatosporales</taxon>
        <taxon>Streptomycetaceae</taxon>
        <taxon>Actinacidiphila</taxon>
    </lineage>
</organism>
<evidence type="ECO:0000313" key="1">
    <source>
        <dbReference type="EMBL" id="BBG20770.1"/>
    </source>
</evidence>
<protein>
    <submittedName>
        <fullName evidence="1">Uncharacterized protein</fullName>
    </submittedName>
</protein>
<keyword evidence="2" id="KW-1185">Reference proteome</keyword>
<reference evidence="1 2" key="1">
    <citation type="journal article" date="2020" name="Sci. Rep.">
        <title>beta-carboline chemical signals induce reveromycin production through a LuxR family regulator in Streptomyces sp. SN-593.</title>
        <authorList>
            <person name="Panthee S."/>
            <person name="Kito N."/>
            <person name="Hayashi T."/>
            <person name="Shimizu T."/>
            <person name="Ishikawa J."/>
            <person name="Hamamoto H."/>
            <person name="Osada H."/>
            <person name="Takahashi S."/>
        </authorList>
    </citation>
    <scope>NUCLEOTIDE SEQUENCE [LARGE SCALE GENOMIC DNA]</scope>
    <source>
        <strain evidence="1 2">SN-593</strain>
        <plasmid evidence="1 2">pRVR2</plasmid>
    </source>
</reference>
<dbReference type="AlphaFoldDB" id="A0A7U3LGB6"/>
<keyword evidence="1" id="KW-0614">Plasmid</keyword>